<comment type="caution">
    <text evidence="2">The sequence shown here is derived from an EMBL/GenBank/DDBJ whole genome shotgun (WGS) entry which is preliminary data.</text>
</comment>
<reference evidence="2 3" key="1">
    <citation type="submission" date="2019-02" db="EMBL/GenBank/DDBJ databases">
        <title>Deep-cultivation of Planctomycetes and their phenomic and genomic characterization uncovers novel biology.</title>
        <authorList>
            <person name="Wiegand S."/>
            <person name="Jogler M."/>
            <person name="Boedeker C."/>
            <person name="Pinto D."/>
            <person name="Vollmers J."/>
            <person name="Rivas-Marin E."/>
            <person name="Kohn T."/>
            <person name="Peeters S.H."/>
            <person name="Heuer A."/>
            <person name="Rast P."/>
            <person name="Oberbeckmann S."/>
            <person name="Bunk B."/>
            <person name="Jeske O."/>
            <person name="Meyerdierks A."/>
            <person name="Storesund J.E."/>
            <person name="Kallscheuer N."/>
            <person name="Luecker S."/>
            <person name="Lage O.M."/>
            <person name="Pohl T."/>
            <person name="Merkel B.J."/>
            <person name="Hornburger P."/>
            <person name="Mueller R.-W."/>
            <person name="Bruemmer F."/>
            <person name="Labrenz M."/>
            <person name="Spormann A.M."/>
            <person name="Op Den Camp H."/>
            <person name="Overmann J."/>
            <person name="Amann R."/>
            <person name="Jetten M.S.M."/>
            <person name="Mascher T."/>
            <person name="Medema M.H."/>
            <person name="Devos D.P."/>
            <person name="Kaster A.-K."/>
            <person name="Ovreas L."/>
            <person name="Rohde M."/>
            <person name="Galperin M.Y."/>
            <person name="Jogler C."/>
        </authorList>
    </citation>
    <scope>NUCLEOTIDE SEQUENCE [LARGE SCALE GENOMIC DNA]</scope>
    <source>
        <strain evidence="2 3">Poly41</strain>
    </source>
</reference>
<proteinExistence type="predicted"/>
<organism evidence="2 3">
    <name type="scientific">Novipirellula artificiosorum</name>
    <dbReference type="NCBI Taxonomy" id="2528016"/>
    <lineage>
        <taxon>Bacteria</taxon>
        <taxon>Pseudomonadati</taxon>
        <taxon>Planctomycetota</taxon>
        <taxon>Planctomycetia</taxon>
        <taxon>Pirellulales</taxon>
        <taxon>Pirellulaceae</taxon>
        <taxon>Novipirellula</taxon>
    </lineage>
</organism>
<dbReference type="OrthoDB" id="285306at2"/>
<dbReference type="EMBL" id="SJPV01000001">
    <property type="protein sequence ID" value="TWU42400.1"/>
    <property type="molecule type" value="Genomic_DNA"/>
</dbReference>
<dbReference type="Proteomes" id="UP000319143">
    <property type="component" value="Unassembled WGS sequence"/>
</dbReference>
<feature type="signal peptide" evidence="1">
    <location>
        <begin position="1"/>
        <end position="24"/>
    </location>
</feature>
<protein>
    <submittedName>
        <fullName evidence="2">Uncharacterized protein</fullName>
    </submittedName>
</protein>
<dbReference type="AlphaFoldDB" id="A0A5C6E0L6"/>
<accession>A0A5C6E0L6</accession>
<evidence type="ECO:0000256" key="1">
    <source>
        <dbReference type="SAM" id="SignalP"/>
    </source>
</evidence>
<feature type="chain" id="PRO_5022959800" evidence="1">
    <location>
        <begin position="25"/>
        <end position="104"/>
    </location>
</feature>
<evidence type="ECO:0000313" key="3">
    <source>
        <dbReference type="Proteomes" id="UP000319143"/>
    </source>
</evidence>
<evidence type="ECO:0000313" key="2">
    <source>
        <dbReference type="EMBL" id="TWU42400.1"/>
    </source>
</evidence>
<keyword evidence="3" id="KW-1185">Reference proteome</keyword>
<name>A0A5C6E0L6_9BACT</name>
<keyword evidence="1" id="KW-0732">Signal</keyword>
<dbReference type="RefSeq" id="WP_146524475.1">
    <property type="nucleotide sequence ID" value="NZ_SJPV01000001.1"/>
</dbReference>
<gene>
    <name evidence="2" type="ORF">Poly41_06970</name>
</gene>
<sequence length="104" mass="11722" precursor="true">MRNYLLTALTITLFSITCYDSSQAAEPGWSPVVVATGSYRQQIQSTPIEYRPYRPLHFYGNAVRRRYYRGTVMPRPAEFATPITILPNAMGARAVGTNGAWRGY</sequence>